<gene>
    <name evidence="2" type="ORF">BG011_003085</name>
</gene>
<comment type="caution">
    <text evidence="2">The sequence shown here is derived from an EMBL/GenBank/DDBJ whole genome shotgun (WGS) entry which is preliminary data.</text>
</comment>
<proteinExistence type="predicted"/>
<accession>A0A9P6PK46</accession>
<feature type="compositionally biased region" description="Acidic residues" evidence="1">
    <location>
        <begin position="12"/>
        <end position="26"/>
    </location>
</feature>
<reference evidence="2" key="1">
    <citation type="journal article" date="2020" name="Fungal Divers.">
        <title>Resolving the Mortierellaceae phylogeny through synthesis of multi-gene phylogenetics and phylogenomics.</title>
        <authorList>
            <person name="Vandepol N."/>
            <person name="Liber J."/>
            <person name="Desiro A."/>
            <person name="Na H."/>
            <person name="Kennedy M."/>
            <person name="Barry K."/>
            <person name="Grigoriev I.V."/>
            <person name="Miller A.N."/>
            <person name="O'Donnell K."/>
            <person name="Stajich J.E."/>
            <person name="Bonito G."/>
        </authorList>
    </citation>
    <scope>NUCLEOTIDE SEQUENCE</scope>
    <source>
        <strain evidence="2">KOD948</strain>
    </source>
</reference>
<dbReference type="AlphaFoldDB" id="A0A9P6PK46"/>
<feature type="non-terminal residue" evidence="2">
    <location>
        <position position="65"/>
    </location>
</feature>
<dbReference type="EMBL" id="JAAAJA010002075">
    <property type="protein sequence ID" value="KAG0243728.1"/>
    <property type="molecule type" value="Genomic_DNA"/>
</dbReference>
<sequence length="65" mass="7421">MESFQQQRENPVEDVEEAASSEEDSNNESINMDTEEAEIESRLSTTEAIRDTIALMKEAKDRQIT</sequence>
<organism evidence="2 3">
    <name type="scientific">Mortierella polycephala</name>
    <dbReference type="NCBI Taxonomy" id="41804"/>
    <lineage>
        <taxon>Eukaryota</taxon>
        <taxon>Fungi</taxon>
        <taxon>Fungi incertae sedis</taxon>
        <taxon>Mucoromycota</taxon>
        <taxon>Mortierellomycotina</taxon>
        <taxon>Mortierellomycetes</taxon>
        <taxon>Mortierellales</taxon>
        <taxon>Mortierellaceae</taxon>
        <taxon>Mortierella</taxon>
    </lineage>
</organism>
<protein>
    <submittedName>
        <fullName evidence="2">Uncharacterized protein</fullName>
    </submittedName>
</protein>
<evidence type="ECO:0000313" key="2">
    <source>
        <dbReference type="EMBL" id="KAG0243728.1"/>
    </source>
</evidence>
<keyword evidence="3" id="KW-1185">Reference proteome</keyword>
<feature type="region of interest" description="Disordered" evidence="1">
    <location>
        <begin position="1"/>
        <end position="45"/>
    </location>
</feature>
<evidence type="ECO:0000313" key="3">
    <source>
        <dbReference type="Proteomes" id="UP000726737"/>
    </source>
</evidence>
<name>A0A9P6PK46_9FUNG</name>
<evidence type="ECO:0000256" key="1">
    <source>
        <dbReference type="SAM" id="MobiDB-lite"/>
    </source>
</evidence>
<dbReference type="Proteomes" id="UP000726737">
    <property type="component" value="Unassembled WGS sequence"/>
</dbReference>